<keyword evidence="2" id="KW-1133">Transmembrane helix</keyword>
<keyword evidence="2" id="KW-0812">Transmembrane</keyword>
<reference evidence="3 4" key="1">
    <citation type="journal article" date="2015" name="Fungal Genet. Biol.">
        <title>Evolution of novel wood decay mechanisms in Agaricales revealed by the genome sequences of Fistulina hepatica and Cylindrobasidium torrendii.</title>
        <authorList>
            <person name="Floudas D."/>
            <person name="Held B.W."/>
            <person name="Riley R."/>
            <person name="Nagy L.G."/>
            <person name="Koehler G."/>
            <person name="Ransdell A.S."/>
            <person name="Younus H."/>
            <person name="Chow J."/>
            <person name="Chiniquy J."/>
            <person name="Lipzen A."/>
            <person name="Tritt A."/>
            <person name="Sun H."/>
            <person name="Haridas S."/>
            <person name="LaButti K."/>
            <person name="Ohm R.A."/>
            <person name="Kues U."/>
            <person name="Blanchette R.A."/>
            <person name="Grigoriev I.V."/>
            <person name="Minto R.E."/>
            <person name="Hibbett D.S."/>
        </authorList>
    </citation>
    <scope>NUCLEOTIDE SEQUENCE [LARGE SCALE GENOMIC DNA]</scope>
    <source>
        <strain evidence="3 4">FP15055 ss-10</strain>
    </source>
</reference>
<dbReference type="STRING" id="1314674.A0A0D7B9I6"/>
<protein>
    <recommendedName>
        <fullName evidence="5">Transmembrane protein 135 N-terminal domain-containing protein</fullName>
    </recommendedName>
</protein>
<dbReference type="InterPro" id="IPR026749">
    <property type="entry name" value="Tmem135"/>
</dbReference>
<feature type="transmembrane region" description="Helical" evidence="2">
    <location>
        <begin position="424"/>
        <end position="443"/>
    </location>
</feature>
<feature type="region of interest" description="Disordered" evidence="1">
    <location>
        <begin position="1"/>
        <end position="58"/>
    </location>
</feature>
<dbReference type="OrthoDB" id="291792at2759"/>
<dbReference type="AlphaFoldDB" id="A0A0D7B9I6"/>
<dbReference type="PANTHER" id="PTHR12459">
    <property type="entry name" value="TRANSMEMBRANE PROTEIN 135-RELATED"/>
    <property type="match status" value="1"/>
</dbReference>
<dbReference type="PANTHER" id="PTHR12459:SF6">
    <property type="entry name" value="GB|AAD46013.1"/>
    <property type="match status" value="1"/>
</dbReference>
<sequence length="608" mass="67497">MPASKSKPSLFLSSMSASKRDGGRVLPLTPRDTPPDSGSPTEGHLSLPPSGMGTPSTNELGGIYFTPRRAMASFENLVALANHQERLKEARKMVWRVRGEPVVELPDLEACLRHAALGGFRAATLAFNIRAAFNLILAFIRLRRVPKNQRLAILGRAIFGEDTWRFAAMLGCFTSVYKFLINALPLLLPMRPKHESDTAIEDGDGPEFEATVVSLPNAGLSRRNRSARLSLSAQAQQVIVRKKTRRWHAALAGFIAGGLAVLFEKRGRRITIGQQMFVRGLQGSFNAFTTRKNITIPHGDIILFSLVSAQVLYASFVRPDSLPAGYRGWIIRASHCPPEAIRANHDMLHTHNFDTAELDKILTSSKWKITPENAELLLSTKQDYLLHSSDAAKYMPSAHIPCPALHPGQTSCLREVPFKRFFDVARFMLPVYGALHFLPPILFRTTAFMRNPHRMLLKALVGTIKSCSFLGLYVIIYQGSICGRSNLHEYFTTLPASSIFKLPQSVVDFLFVSRAAYWFPGLATGLAMFLEEKKRRAELAMYVLPKAMESWYNIATGKVGNGGFRAGKPGEALLTAMGMAMVMSTYQNDPHHLSGLVRRILYQFIGPN</sequence>
<evidence type="ECO:0000313" key="4">
    <source>
        <dbReference type="Proteomes" id="UP000054007"/>
    </source>
</evidence>
<proteinExistence type="predicted"/>
<keyword evidence="2" id="KW-0472">Membrane</keyword>
<gene>
    <name evidence="3" type="ORF">CYLTODRAFT_423087</name>
</gene>
<evidence type="ECO:0008006" key="5">
    <source>
        <dbReference type="Google" id="ProtNLM"/>
    </source>
</evidence>
<dbReference type="Proteomes" id="UP000054007">
    <property type="component" value="Unassembled WGS sequence"/>
</dbReference>
<feature type="transmembrane region" description="Helical" evidence="2">
    <location>
        <begin position="509"/>
        <end position="530"/>
    </location>
</feature>
<evidence type="ECO:0000256" key="2">
    <source>
        <dbReference type="SAM" id="Phobius"/>
    </source>
</evidence>
<evidence type="ECO:0000313" key="3">
    <source>
        <dbReference type="EMBL" id="KIY66819.1"/>
    </source>
</evidence>
<dbReference type="EMBL" id="KN880543">
    <property type="protein sequence ID" value="KIY66819.1"/>
    <property type="molecule type" value="Genomic_DNA"/>
</dbReference>
<name>A0A0D7B9I6_9AGAR</name>
<evidence type="ECO:0000256" key="1">
    <source>
        <dbReference type="SAM" id="MobiDB-lite"/>
    </source>
</evidence>
<accession>A0A0D7B9I6</accession>
<feature type="transmembrane region" description="Helical" evidence="2">
    <location>
        <begin position="455"/>
        <end position="476"/>
    </location>
</feature>
<organism evidence="3 4">
    <name type="scientific">Cylindrobasidium torrendii FP15055 ss-10</name>
    <dbReference type="NCBI Taxonomy" id="1314674"/>
    <lineage>
        <taxon>Eukaryota</taxon>
        <taxon>Fungi</taxon>
        <taxon>Dikarya</taxon>
        <taxon>Basidiomycota</taxon>
        <taxon>Agaricomycotina</taxon>
        <taxon>Agaricomycetes</taxon>
        <taxon>Agaricomycetidae</taxon>
        <taxon>Agaricales</taxon>
        <taxon>Marasmiineae</taxon>
        <taxon>Physalacriaceae</taxon>
        <taxon>Cylindrobasidium</taxon>
    </lineage>
</organism>
<keyword evidence="4" id="KW-1185">Reference proteome</keyword>